<dbReference type="GO" id="GO:0003677">
    <property type="term" value="F:DNA binding"/>
    <property type="evidence" value="ECO:0007669"/>
    <property type="project" value="InterPro"/>
</dbReference>
<sequence>MALPAAMKSMKAIDRGTGPRDPKAPAMKAAMKAKKVTKIARGRMAKSMVFKGRKAKTSGGLTKDSLMVNKRGKVVSKLRSAKGKKSFKHIESWVEAVMEARAAFNAKGFVAINGKTLQGKALYAKAKAIRASAQAPLPAPAAMA</sequence>
<organism evidence="2 3">
    <name type="scientific">Effrenium voratum</name>
    <dbReference type="NCBI Taxonomy" id="2562239"/>
    <lineage>
        <taxon>Eukaryota</taxon>
        <taxon>Sar</taxon>
        <taxon>Alveolata</taxon>
        <taxon>Dinophyceae</taxon>
        <taxon>Suessiales</taxon>
        <taxon>Symbiodiniaceae</taxon>
        <taxon>Effrenium</taxon>
    </lineage>
</organism>
<proteinExistence type="predicted"/>
<dbReference type="GO" id="GO:0051276">
    <property type="term" value="P:chromosome organization"/>
    <property type="evidence" value="ECO:0007669"/>
    <property type="project" value="InterPro"/>
</dbReference>
<accession>A0AA36N4R2</accession>
<evidence type="ECO:0000313" key="2">
    <source>
        <dbReference type="EMBL" id="CAJ1390515.1"/>
    </source>
</evidence>
<dbReference type="Pfam" id="PF19060">
    <property type="entry name" value="DVNP"/>
    <property type="match status" value="1"/>
</dbReference>
<dbReference type="InterPro" id="IPR043928">
    <property type="entry name" value="DNVP"/>
</dbReference>
<keyword evidence="3" id="KW-1185">Reference proteome</keyword>
<evidence type="ECO:0000313" key="3">
    <source>
        <dbReference type="Proteomes" id="UP001178507"/>
    </source>
</evidence>
<feature type="region of interest" description="Disordered" evidence="1">
    <location>
        <begin position="1"/>
        <end position="25"/>
    </location>
</feature>
<dbReference type="EMBL" id="CAUJNA010002090">
    <property type="protein sequence ID" value="CAJ1390515.1"/>
    <property type="molecule type" value="Genomic_DNA"/>
</dbReference>
<gene>
    <name evidence="2" type="ORF">EVOR1521_LOCUS15911</name>
</gene>
<dbReference type="AlphaFoldDB" id="A0AA36N4R2"/>
<dbReference type="Proteomes" id="UP001178507">
    <property type="component" value="Unassembled WGS sequence"/>
</dbReference>
<feature type="compositionally biased region" description="Basic and acidic residues" evidence="1">
    <location>
        <begin position="11"/>
        <end position="23"/>
    </location>
</feature>
<reference evidence="2" key="1">
    <citation type="submission" date="2023-08" db="EMBL/GenBank/DDBJ databases">
        <authorList>
            <person name="Chen Y."/>
            <person name="Shah S."/>
            <person name="Dougan E. K."/>
            <person name="Thang M."/>
            <person name="Chan C."/>
        </authorList>
    </citation>
    <scope>NUCLEOTIDE SEQUENCE</scope>
</reference>
<comment type="caution">
    <text evidence="2">The sequence shown here is derived from an EMBL/GenBank/DDBJ whole genome shotgun (WGS) entry which is preliminary data.</text>
</comment>
<protein>
    <submittedName>
        <fullName evidence="2">Uncharacterized protein</fullName>
    </submittedName>
</protein>
<evidence type="ECO:0000256" key="1">
    <source>
        <dbReference type="SAM" id="MobiDB-lite"/>
    </source>
</evidence>
<name>A0AA36N4R2_9DINO</name>